<proteinExistence type="predicted"/>
<dbReference type="EMBL" id="JABSTQ010009039">
    <property type="protein sequence ID" value="KAG0433681.1"/>
    <property type="molecule type" value="Genomic_DNA"/>
</dbReference>
<dbReference type="Proteomes" id="UP000805193">
    <property type="component" value="Unassembled WGS sequence"/>
</dbReference>
<evidence type="ECO:0000313" key="1">
    <source>
        <dbReference type="EMBL" id="KAG0433681.1"/>
    </source>
</evidence>
<keyword evidence="2" id="KW-1185">Reference proteome</keyword>
<comment type="caution">
    <text evidence="1">The sequence shown here is derived from an EMBL/GenBank/DDBJ whole genome shotgun (WGS) entry which is preliminary data.</text>
</comment>
<evidence type="ECO:0000313" key="2">
    <source>
        <dbReference type="Proteomes" id="UP000805193"/>
    </source>
</evidence>
<gene>
    <name evidence="1" type="ORF">HPB47_019718</name>
</gene>
<sequence>MEVERKRRLAPVALAFTIEDEEDLNRHERPVICFMYYTFPMVGFSKADLPTHLCRSVVLCCLNSTSQEAVNLAVGQGLELKSHMKRAVSYIAVGGPWLDYAEADGWLQSEESMQRPLEIIVAVILQGGYNGGAALWVPDWLKLNERSKLDGFSLNLLIMFQRRLKDSSLLLFLPQNTSAAVRLFSPETLEMPHLIPVMPSHIMHWNKRDLNFMTCSSPNRAAGSVTGAVNVSLEGTYSSLRQAYSNIWPHISTRMVFTFSLSWMHFIQQDTQNRSAGAPGEYRATIAYGNICRKRLGVHRRSFRDFLTDCQIISDGGADWYSGVGEEASDFLRFHKDVKGIMIFDVDFDDFNGTCRDFKFPQLHALHDFFLML</sequence>
<reference evidence="1 2" key="1">
    <citation type="journal article" date="2020" name="Cell">
        <title>Large-Scale Comparative Analyses of Tick Genomes Elucidate Their Genetic Diversity and Vector Capacities.</title>
        <authorList>
            <consortium name="Tick Genome and Microbiome Consortium (TIGMIC)"/>
            <person name="Jia N."/>
            <person name="Wang J."/>
            <person name="Shi W."/>
            <person name="Du L."/>
            <person name="Sun Y."/>
            <person name="Zhan W."/>
            <person name="Jiang J.F."/>
            <person name="Wang Q."/>
            <person name="Zhang B."/>
            <person name="Ji P."/>
            <person name="Bell-Sakyi L."/>
            <person name="Cui X.M."/>
            <person name="Yuan T.T."/>
            <person name="Jiang B.G."/>
            <person name="Yang W.F."/>
            <person name="Lam T.T."/>
            <person name="Chang Q.C."/>
            <person name="Ding S.J."/>
            <person name="Wang X.J."/>
            <person name="Zhu J.G."/>
            <person name="Ruan X.D."/>
            <person name="Zhao L."/>
            <person name="Wei J.T."/>
            <person name="Ye R.Z."/>
            <person name="Que T.C."/>
            <person name="Du C.H."/>
            <person name="Zhou Y.H."/>
            <person name="Cheng J.X."/>
            <person name="Dai P.F."/>
            <person name="Guo W.B."/>
            <person name="Han X.H."/>
            <person name="Huang E.J."/>
            <person name="Li L.F."/>
            <person name="Wei W."/>
            <person name="Gao Y.C."/>
            <person name="Liu J.Z."/>
            <person name="Shao H.Z."/>
            <person name="Wang X."/>
            <person name="Wang C.C."/>
            <person name="Yang T.C."/>
            <person name="Huo Q.B."/>
            <person name="Li W."/>
            <person name="Chen H.Y."/>
            <person name="Chen S.E."/>
            <person name="Zhou L.G."/>
            <person name="Ni X.B."/>
            <person name="Tian J.H."/>
            <person name="Sheng Y."/>
            <person name="Liu T."/>
            <person name="Pan Y.S."/>
            <person name="Xia L.Y."/>
            <person name="Li J."/>
            <person name="Zhao F."/>
            <person name="Cao W.C."/>
        </authorList>
    </citation>
    <scope>NUCLEOTIDE SEQUENCE [LARGE SCALE GENOMIC DNA]</scope>
    <source>
        <strain evidence="1">Iper-2018</strain>
    </source>
</reference>
<accession>A0AC60QHI9</accession>
<protein>
    <submittedName>
        <fullName evidence="1">Uncharacterized protein</fullName>
    </submittedName>
</protein>
<organism evidence="1 2">
    <name type="scientific">Ixodes persulcatus</name>
    <name type="common">Taiga tick</name>
    <dbReference type="NCBI Taxonomy" id="34615"/>
    <lineage>
        <taxon>Eukaryota</taxon>
        <taxon>Metazoa</taxon>
        <taxon>Ecdysozoa</taxon>
        <taxon>Arthropoda</taxon>
        <taxon>Chelicerata</taxon>
        <taxon>Arachnida</taxon>
        <taxon>Acari</taxon>
        <taxon>Parasitiformes</taxon>
        <taxon>Ixodida</taxon>
        <taxon>Ixodoidea</taxon>
        <taxon>Ixodidae</taxon>
        <taxon>Ixodinae</taxon>
        <taxon>Ixodes</taxon>
    </lineage>
</organism>
<name>A0AC60QHI9_IXOPE</name>